<feature type="domain" description="Transposase IS116/IS110/IS902 C-terminal" evidence="2">
    <location>
        <begin position="258"/>
        <end position="336"/>
    </location>
</feature>
<dbReference type="NCBIfam" id="NF033542">
    <property type="entry name" value="transpos_IS110"/>
    <property type="match status" value="1"/>
</dbReference>
<proteinExistence type="predicted"/>
<dbReference type="KEGG" id="dvn:HQ394_13420"/>
<dbReference type="EMBL" id="CP053923">
    <property type="protein sequence ID" value="QNT70146.1"/>
    <property type="molecule type" value="Genomic_DNA"/>
</dbReference>
<dbReference type="RefSeq" id="WP_190260632.1">
    <property type="nucleotide sequence ID" value="NZ_CP053923.1"/>
</dbReference>
<dbReference type="Proteomes" id="UP000516369">
    <property type="component" value="Chromosome"/>
</dbReference>
<reference evidence="3 4" key="1">
    <citation type="submission" date="2020-05" db="EMBL/GenBank/DDBJ databases">
        <title>Complete closed genome sequence of Defluviicoccus vanus.</title>
        <authorList>
            <person name="Bessarab I."/>
            <person name="Arumugam K."/>
            <person name="Maszenan A.M."/>
            <person name="Seviour R.J."/>
            <person name="Williams R.B."/>
        </authorList>
    </citation>
    <scope>NUCLEOTIDE SEQUENCE [LARGE SCALE GENOMIC DNA]</scope>
    <source>
        <strain evidence="3 4">Ben 114</strain>
    </source>
</reference>
<dbReference type="InterPro" id="IPR002525">
    <property type="entry name" value="Transp_IS110-like_N"/>
</dbReference>
<evidence type="ECO:0000313" key="3">
    <source>
        <dbReference type="EMBL" id="QNT70146.1"/>
    </source>
</evidence>
<dbReference type="PANTHER" id="PTHR33055:SF3">
    <property type="entry name" value="PUTATIVE TRANSPOSASE FOR IS117-RELATED"/>
    <property type="match status" value="1"/>
</dbReference>
<evidence type="ECO:0000259" key="2">
    <source>
        <dbReference type="Pfam" id="PF02371"/>
    </source>
</evidence>
<organism evidence="3 4">
    <name type="scientific">Defluviicoccus vanus</name>
    <dbReference type="NCBI Taxonomy" id="111831"/>
    <lineage>
        <taxon>Bacteria</taxon>
        <taxon>Pseudomonadati</taxon>
        <taxon>Pseudomonadota</taxon>
        <taxon>Alphaproteobacteria</taxon>
        <taxon>Rhodospirillales</taxon>
        <taxon>Rhodospirillaceae</taxon>
        <taxon>Defluviicoccus</taxon>
    </lineage>
</organism>
<dbReference type="PANTHER" id="PTHR33055">
    <property type="entry name" value="TRANSPOSASE FOR INSERTION SEQUENCE ELEMENT IS1111A"/>
    <property type="match status" value="1"/>
</dbReference>
<protein>
    <submittedName>
        <fullName evidence="3">IS110 family transposase</fullName>
    </submittedName>
</protein>
<dbReference type="InterPro" id="IPR047650">
    <property type="entry name" value="Transpos_IS110"/>
</dbReference>
<dbReference type="GO" id="GO:0004803">
    <property type="term" value="F:transposase activity"/>
    <property type="evidence" value="ECO:0007669"/>
    <property type="project" value="InterPro"/>
</dbReference>
<dbReference type="GO" id="GO:0006313">
    <property type="term" value="P:DNA transposition"/>
    <property type="evidence" value="ECO:0007669"/>
    <property type="project" value="InterPro"/>
</dbReference>
<name>A0A7H1N360_9PROT</name>
<evidence type="ECO:0000313" key="4">
    <source>
        <dbReference type="Proteomes" id="UP000516369"/>
    </source>
</evidence>
<dbReference type="Pfam" id="PF02371">
    <property type="entry name" value="Transposase_20"/>
    <property type="match status" value="1"/>
</dbReference>
<keyword evidence="4" id="KW-1185">Reference proteome</keyword>
<feature type="domain" description="Transposase IS110-like N-terminal" evidence="1">
    <location>
        <begin position="52"/>
        <end position="182"/>
    </location>
</feature>
<gene>
    <name evidence="3" type="ORF">HQ394_13420</name>
</gene>
<accession>A0A7H1N360</accession>
<evidence type="ECO:0000259" key="1">
    <source>
        <dbReference type="Pfam" id="PF01548"/>
    </source>
</evidence>
<sequence>MSNTSLLPAAAVADGSALELFIALELSSKTWLVATHVRSSDKISQYRINGGDVDGLLSLIERLRMRTAGAGGTAVKIACCYEAGRDGFWLHRLLTQHGISNYVIDPASVHVSRRARRAKTDRLDAEALVQVLMAYARGERKVCSMVRVPAADEEDAKRQHRERERLIAARTAHVNRIKGLLATQGVTLTNPLRPDWPELLKKMHTGDGRPLPPRLMAELGREWQRLQLVIAMIGTVDSEREHAQADNENAAVVGKKIELLRKLRGVGPIFATVLAREVFYRDFTNRREVGSYVGLAPTPFNSGESRRDQGVNKAGNPRARTTAIELAWLWLRHQPESGLSRWFRERVGTLQRRIRKITIVAVARKLIVALWRYLQTGMIPAGTVLRV</sequence>
<dbReference type="GO" id="GO:0003677">
    <property type="term" value="F:DNA binding"/>
    <property type="evidence" value="ECO:0007669"/>
    <property type="project" value="InterPro"/>
</dbReference>
<dbReference type="InterPro" id="IPR003346">
    <property type="entry name" value="Transposase_20"/>
</dbReference>
<dbReference type="Pfam" id="PF01548">
    <property type="entry name" value="DEDD_Tnp_IS110"/>
    <property type="match status" value="1"/>
</dbReference>
<dbReference type="AlphaFoldDB" id="A0A7H1N360"/>